<gene>
    <name evidence="2" type="ORF">L484_021954</name>
</gene>
<reference evidence="3" key="1">
    <citation type="submission" date="2013-01" db="EMBL/GenBank/DDBJ databases">
        <title>Draft Genome Sequence of a Mulberry Tree, Morus notabilis C.K. Schneid.</title>
        <authorList>
            <person name="He N."/>
            <person name="Zhao S."/>
        </authorList>
    </citation>
    <scope>NUCLEOTIDE SEQUENCE</scope>
</reference>
<accession>W9R903</accession>
<dbReference type="EMBL" id="KE343820">
    <property type="protein sequence ID" value="EXB42362.1"/>
    <property type="molecule type" value="Genomic_DNA"/>
</dbReference>
<dbReference type="AlphaFoldDB" id="W9R903"/>
<protein>
    <submittedName>
        <fullName evidence="2">Uncharacterized protein</fullName>
    </submittedName>
</protein>
<keyword evidence="3" id="KW-1185">Reference proteome</keyword>
<sequence>MCQGKKEVYNKEQDEAVNVQGVDDAPSAVTGMENGVEKGVAVLNPLRSSDVEQGAPTILSITLQNPRFSDDEAIEGLNDEFGKRTAVLLEIHLSDVRDSYKAVQSLIGEPVSFGDLINQAVGSKKRKAQNLLYIPPPPTKPDSGSSAA</sequence>
<evidence type="ECO:0000313" key="2">
    <source>
        <dbReference type="EMBL" id="EXB42362.1"/>
    </source>
</evidence>
<organism evidence="2 3">
    <name type="scientific">Morus notabilis</name>
    <dbReference type="NCBI Taxonomy" id="981085"/>
    <lineage>
        <taxon>Eukaryota</taxon>
        <taxon>Viridiplantae</taxon>
        <taxon>Streptophyta</taxon>
        <taxon>Embryophyta</taxon>
        <taxon>Tracheophyta</taxon>
        <taxon>Spermatophyta</taxon>
        <taxon>Magnoliopsida</taxon>
        <taxon>eudicotyledons</taxon>
        <taxon>Gunneridae</taxon>
        <taxon>Pentapetalae</taxon>
        <taxon>rosids</taxon>
        <taxon>fabids</taxon>
        <taxon>Rosales</taxon>
        <taxon>Moraceae</taxon>
        <taxon>Moreae</taxon>
        <taxon>Morus</taxon>
    </lineage>
</organism>
<evidence type="ECO:0000313" key="3">
    <source>
        <dbReference type="Proteomes" id="UP000030645"/>
    </source>
</evidence>
<feature type="region of interest" description="Disordered" evidence="1">
    <location>
        <begin position="128"/>
        <end position="148"/>
    </location>
</feature>
<evidence type="ECO:0000256" key="1">
    <source>
        <dbReference type="SAM" id="MobiDB-lite"/>
    </source>
</evidence>
<dbReference type="Proteomes" id="UP000030645">
    <property type="component" value="Unassembled WGS sequence"/>
</dbReference>
<proteinExistence type="predicted"/>
<name>W9R903_9ROSA</name>